<organism evidence="2 3">
    <name type="scientific">Petrolisthes manimaculis</name>
    <dbReference type="NCBI Taxonomy" id="1843537"/>
    <lineage>
        <taxon>Eukaryota</taxon>
        <taxon>Metazoa</taxon>
        <taxon>Ecdysozoa</taxon>
        <taxon>Arthropoda</taxon>
        <taxon>Crustacea</taxon>
        <taxon>Multicrustacea</taxon>
        <taxon>Malacostraca</taxon>
        <taxon>Eumalacostraca</taxon>
        <taxon>Eucarida</taxon>
        <taxon>Decapoda</taxon>
        <taxon>Pleocyemata</taxon>
        <taxon>Anomura</taxon>
        <taxon>Galatheoidea</taxon>
        <taxon>Porcellanidae</taxon>
        <taxon>Petrolisthes</taxon>
    </lineage>
</organism>
<protein>
    <submittedName>
        <fullName evidence="2">Uncharacterized protein</fullName>
    </submittedName>
</protein>
<sequence length="75" mass="8421">MSTQCWNKRRWSGGTRKSGGRGGGVVAGGKVAEEVEWWQWRWRGGRWTTGVLTGWRESHSVARSQGEGQVFSEVL</sequence>
<evidence type="ECO:0000313" key="3">
    <source>
        <dbReference type="Proteomes" id="UP001292094"/>
    </source>
</evidence>
<gene>
    <name evidence="2" type="ORF">Pmani_014706</name>
</gene>
<dbReference type="AlphaFoldDB" id="A0AAE1PT13"/>
<proteinExistence type="predicted"/>
<evidence type="ECO:0000313" key="2">
    <source>
        <dbReference type="EMBL" id="KAK4313963.1"/>
    </source>
</evidence>
<keyword evidence="3" id="KW-1185">Reference proteome</keyword>
<comment type="caution">
    <text evidence="2">The sequence shown here is derived from an EMBL/GenBank/DDBJ whole genome shotgun (WGS) entry which is preliminary data.</text>
</comment>
<feature type="compositionally biased region" description="Gly residues" evidence="1">
    <location>
        <begin position="16"/>
        <end position="26"/>
    </location>
</feature>
<reference evidence="2" key="1">
    <citation type="submission" date="2023-11" db="EMBL/GenBank/DDBJ databases">
        <title>Genome assemblies of two species of porcelain crab, Petrolisthes cinctipes and Petrolisthes manimaculis (Anomura: Porcellanidae).</title>
        <authorList>
            <person name="Angst P."/>
        </authorList>
    </citation>
    <scope>NUCLEOTIDE SEQUENCE</scope>
    <source>
        <strain evidence="2">PB745_02</strain>
        <tissue evidence="2">Gill</tissue>
    </source>
</reference>
<dbReference type="EMBL" id="JAWZYT010001252">
    <property type="protein sequence ID" value="KAK4313963.1"/>
    <property type="molecule type" value="Genomic_DNA"/>
</dbReference>
<feature type="region of interest" description="Disordered" evidence="1">
    <location>
        <begin position="1"/>
        <end position="26"/>
    </location>
</feature>
<accession>A0AAE1PT13</accession>
<dbReference type="Proteomes" id="UP001292094">
    <property type="component" value="Unassembled WGS sequence"/>
</dbReference>
<name>A0AAE1PT13_9EUCA</name>
<evidence type="ECO:0000256" key="1">
    <source>
        <dbReference type="SAM" id="MobiDB-lite"/>
    </source>
</evidence>